<gene>
    <name evidence="7" type="ORF">BH720_16425</name>
</gene>
<keyword evidence="3 6" id="KW-0812">Transmembrane</keyword>
<keyword evidence="5 6" id="KW-0472">Membrane</keyword>
<dbReference type="STRING" id="1781255.BH720_16425"/>
<keyword evidence="2" id="KW-1003">Cell membrane</keyword>
<feature type="transmembrane region" description="Helical" evidence="6">
    <location>
        <begin position="288"/>
        <end position="306"/>
    </location>
</feature>
<dbReference type="PANTHER" id="PTHR33529:SF6">
    <property type="entry name" value="YJGP_YJGQ FAMILY PERMEASE"/>
    <property type="match status" value="1"/>
</dbReference>
<reference evidence="7" key="1">
    <citation type="submission" date="2016-09" db="EMBL/GenBank/DDBJ databases">
        <title>Draft genome of thermotolerant cyanobacterium Desertifilum sp. strain IPPAS B-1220.</title>
        <authorList>
            <person name="Sinetova M.A."/>
            <person name="Bolakhan K."/>
            <person name="Zayadan B.K."/>
            <person name="Mironov K.S."/>
            <person name="Ustinova V."/>
            <person name="Kupriyanova E.V."/>
            <person name="Sidorov R.A."/>
            <person name="Skrypnik A.N."/>
            <person name="Gogoleva N.E."/>
            <person name="Gogolev Y.V."/>
            <person name="Los D.A."/>
        </authorList>
    </citation>
    <scope>NUCLEOTIDE SEQUENCE [LARGE SCALE GENOMIC DNA]</scope>
    <source>
        <strain evidence="7">IPPAS B-1220</strain>
    </source>
</reference>
<dbReference type="GO" id="GO:0043190">
    <property type="term" value="C:ATP-binding cassette (ABC) transporter complex"/>
    <property type="evidence" value="ECO:0007669"/>
    <property type="project" value="TreeGrafter"/>
</dbReference>
<dbReference type="InterPro" id="IPR005495">
    <property type="entry name" value="LptG/LptF_permease"/>
</dbReference>
<evidence type="ECO:0000313" key="7">
    <source>
        <dbReference type="EMBL" id="OEJ74094.1"/>
    </source>
</evidence>
<proteinExistence type="predicted"/>
<keyword evidence="4 6" id="KW-1133">Transmembrane helix</keyword>
<feature type="transmembrane region" description="Helical" evidence="6">
    <location>
        <begin position="12"/>
        <end position="34"/>
    </location>
</feature>
<dbReference type="EMBL" id="MJGC01000073">
    <property type="protein sequence ID" value="OEJ74094.1"/>
    <property type="molecule type" value="Genomic_DNA"/>
</dbReference>
<dbReference type="AlphaFoldDB" id="A0A1E5QHL6"/>
<dbReference type="PANTHER" id="PTHR33529">
    <property type="entry name" value="SLR0882 PROTEIN-RELATED"/>
    <property type="match status" value="1"/>
</dbReference>
<evidence type="ECO:0000256" key="5">
    <source>
        <dbReference type="ARBA" id="ARBA00023136"/>
    </source>
</evidence>
<dbReference type="Pfam" id="PF03739">
    <property type="entry name" value="LptF_LptG"/>
    <property type="match status" value="1"/>
</dbReference>
<evidence type="ECO:0000256" key="3">
    <source>
        <dbReference type="ARBA" id="ARBA00022692"/>
    </source>
</evidence>
<comment type="caution">
    <text evidence="7">The sequence shown here is derived from an EMBL/GenBank/DDBJ whole genome shotgun (WGS) entry which is preliminary data.</text>
</comment>
<evidence type="ECO:0000256" key="6">
    <source>
        <dbReference type="SAM" id="Phobius"/>
    </source>
</evidence>
<feature type="transmembrane region" description="Helical" evidence="6">
    <location>
        <begin position="54"/>
        <end position="75"/>
    </location>
</feature>
<comment type="subcellular location">
    <subcellularLocation>
        <location evidence="1">Cell membrane</location>
        <topology evidence="1">Multi-pass membrane protein</topology>
    </subcellularLocation>
</comment>
<organism evidence="7">
    <name type="scientific">Desertifilum tharense IPPAS B-1220</name>
    <dbReference type="NCBI Taxonomy" id="1781255"/>
    <lineage>
        <taxon>Bacteria</taxon>
        <taxon>Bacillati</taxon>
        <taxon>Cyanobacteriota</taxon>
        <taxon>Cyanophyceae</taxon>
        <taxon>Desertifilales</taxon>
        <taxon>Desertifilaceae</taxon>
        <taxon>Desertifilum</taxon>
    </lineage>
</organism>
<evidence type="ECO:0000256" key="2">
    <source>
        <dbReference type="ARBA" id="ARBA00022475"/>
    </source>
</evidence>
<name>A0A1E5QHL6_9CYAN</name>
<dbReference type="OrthoDB" id="9780716at2"/>
<feature type="transmembrane region" description="Helical" evidence="6">
    <location>
        <begin position="96"/>
        <end position="114"/>
    </location>
</feature>
<evidence type="ECO:0000256" key="1">
    <source>
        <dbReference type="ARBA" id="ARBA00004651"/>
    </source>
</evidence>
<dbReference type="GO" id="GO:0015920">
    <property type="term" value="P:lipopolysaccharide transport"/>
    <property type="evidence" value="ECO:0007669"/>
    <property type="project" value="TreeGrafter"/>
</dbReference>
<feature type="transmembrane region" description="Helical" evidence="6">
    <location>
        <begin position="349"/>
        <end position="368"/>
    </location>
</feature>
<evidence type="ECO:0000256" key="4">
    <source>
        <dbReference type="ARBA" id="ARBA00022989"/>
    </source>
</evidence>
<protein>
    <submittedName>
        <fullName evidence="7">Permease</fullName>
    </submittedName>
</protein>
<accession>A0A1E5QHL6</accession>
<sequence length="369" mass="41144">MDRYIATEFISPFLFGVGAFSSVGVAIGALFELMREVTDGLPISIAIKVFFLQLPYFISLAFPMSVLLAALLAYGRLSSDSELIALRSCGISIYRLAAPALALSLVITGLTFAFNELVVPAAKYEATLTLRRALNRERPEFRENNIFYPEYGRVQQADGESANVLTRLFYAEQFDGKRMKGLTIVDRSQRNLNQILVAESALWNIQENTWDFFNGTIYLVAPDGSYRNIVKFDQQQLQLPRAPLDLAARGRDYGEMNIAQSLDYLQVIRLSGDDKKIRKLKIRIQQRFALPFACLAFGLMGAALGVRPQRTNRTTGFGISVLVVFFYYLLMSIGDALGLTGAITPWMGAWLPTGTGLGIGLFLLWRIAR</sequence>
<feature type="transmembrane region" description="Helical" evidence="6">
    <location>
        <begin position="318"/>
        <end position="343"/>
    </location>
</feature>